<evidence type="ECO:0000256" key="2">
    <source>
        <dbReference type="ARBA" id="ARBA00022723"/>
    </source>
</evidence>
<dbReference type="Proteomes" id="UP000239724">
    <property type="component" value="Unassembled WGS sequence"/>
</dbReference>
<evidence type="ECO:0000259" key="6">
    <source>
        <dbReference type="PROSITE" id="PS51007"/>
    </source>
</evidence>
<dbReference type="InterPro" id="IPR009056">
    <property type="entry name" value="Cyt_c-like_dom"/>
</dbReference>
<evidence type="ECO:0000256" key="1">
    <source>
        <dbReference type="ARBA" id="ARBA00022617"/>
    </source>
</evidence>
<dbReference type="PROSITE" id="PS51007">
    <property type="entry name" value="CYTC"/>
    <property type="match status" value="1"/>
</dbReference>
<dbReference type="NCBIfam" id="TIGR03874">
    <property type="entry name" value="4cys_cytochr"/>
    <property type="match status" value="1"/>
</dbReference>
<dbReference type="InterPro" id="IPR022411">
    <property type="entry name" value="C-typ_cyt_methanol_metab-rel"/>
</dbReference>
<dbReference type="OrthoDB" id="5770300at2"/>
<dbReference type="GO" id="GO:0020037">
    <property type="term" value="F:heme binding"/>
    <property type="evidence" value="ECO:0007669"/>
    <property type="project" value="InterPro"/>
</dbReference>
<name>A0A2S6NNB1_RHOGL</name>
<protein>
    <submittedName>
        <fullName evidence="7">C-type cytochrome, methanol metabolism-related</fullName>
    </submittedName>
</protein>
<evidence type="ECO:0000313" key="7">
    <source>
        <dbReference type="EMBL" id="PPQ38639.1"/>
    </source>
</evidence>
<keyword evidence="3 4" id="KW-0408">Iron</keyword>
<evidence type="ECO:0000313" key="8">
    <source>
        <dbReference type="Proteomes" id="UP000239724"/>
    </source>
</evidence>
<evidence type="ECO:0000256" key="4">
    <source>
        <dbReference type="PROSITE-ProRule" id="PRU00433"/>
    </source>
</evidence>
<proteinExistence type="predicted"/>
<keyword evidence="8" id="KW-1185">Reference proteome</keyword>
<dbReference type="SUPFAM" id="SSF46626">
    <property type="entry name" value="Cytochrome c"/>
    <property type="match status" value="1"/>
</dbReference>
<gene>
    <name evidence="7" type="ORF">CCS01_01980</name>
</gene>
<sequence>MAACLTIGFARADKPGNPAAVSDDNGEYRDANGYPTYKVDKDGKVDFYTYIGYIRYTANCMHCHGPDGLGSTYAPALVNSLKHMNYTDVMTTVASGKKDVTASSDLVMPALGQDKNVMCFIDEIYIYLRARSDGAVGRGRPTDHMPKPKGFSENEDSCLG</sequence>
<dbReference type="EMBL" id="NHRY01000038">
    <property type="protein sequence ID" value="PPQ38639.1"/>
    <property type="molecule type" value="Genomic_DNA"/>
</dbReference>
<reference evidence="7 8" key="1">
    <citation type="journal article" date="2018" name="Arch. Microbiol.">
        <title>New insights into the metabolic potential of the phototrophic purple bacterium Rhodopila globiformis DSM 161(T) from its draft genome sequence and evidence for a vanadium-dependent nitrogenase.</title>
        <authorList>
            <person name="Imhoff J.F."/>
            <person name="Rahn T."/>
            <person name="Kunzel S."/>
            <person name="Neulinger S.C."/>
        </authorList>
    </citation>
    <scope>NUCLEOTIDE SEQUENCE [LARGE SCALE GENOMIC DNA]</scope>
    <source>
        <strain evidence="7 8">DSM 161</strain>
    </source>
</reference>
<feature type="compositionally biased region" description="Basic and acidic residues" evidence="5">
    <location>
        <begin position="140"/>
        <end position="152"/>
    </location>
</feature>
<dbReference type="Gene3D" id="1.10.760.10">
    <property type="entry name" value="Cytochrome c-like domain"/>
    <property type="match status" value="1"/>
</dbReference>
<dbReference type="GO" id="GO:0009055">
    <property type="term" value="F:electron transfer activity"/>
    <property type="evidence" value="ECO:0007669"/>
    <property type="project" value="InterPro"/>
</dbReference>
<comment type="caution">
    <text evidence="7">The sequence shown here is derived from an EMBL/GenBank/DDBJ whole genome shotgun (WGS) entry which is preliminary data.</text>
</comment>
<keyword evidence="2 4" id="KW-0479">Metal-binding</keyword>
<feature type="domain" description="Cytochrome c" evidence="6">
    <location>
        <begin position="38"/>
        <end position="132"/>
    </location>
</feature>
<evidence type="ECO:0000256" key="5">
    <source>
        <dbReference type="SAM" id="MobiDB-lite"/>
    </source>
</evidence>
<feature type="region of interest" description="Disordered" evidence="5">
    <location>
        <begin position="137"/>
        <end position="160"/>
    </location>
</feature>
<accession>A0A2S6NNB1</accession>
<dbReference type="AlphaFoldDB" id="A0A2S6NNB1"/>
<dbReference type="GO" id="GO:0046872">
    <property type="term" value="F:metal ion binding"/>
    <property type="evidence" value="ECO:0007669"/>
    <property type="project" value="UniProtKB-KW"/>
</dbReference>
<dbReference type="InterPro" id="IPR036909">
    <property type="entry name" value="Cyt_c-like_dom_sf"/>
</dbReference>
<evidence type="ECO:0000256" key="3">
    <source>
        <dbReference type="ARBA" id="ARBA00023004"/>
    </source>
</evidence>
<organism evidence="7 8">
    <name type="scientific">Rhodopila globiformis</name>
    <name type="common">Rhodopseudomonas globiformis</name>
    <dbReference type="NCBI Taxonomy" id="1071"/>
    <lineage>
        <taxon>Bacteria</taxon>
        <taxon>Pseudomonadati</taxon>
        <taxon>Pseudomonadota</taxon>
        <taxon>Alphaproteobacteria</taxon>
        <taxon>Acetobacterales</taxon>
        <taxon>Acetobacteraceae</taxon>
        <taxon>Rhodopila</taxon>
    </lineage>
</organism>
<keyword evidence="1 4" id="KW-0349">Heme</keyword>